<dbReference type="InterPro" id="IPR050266">
    <property type="entry name" value="AB_hydrolase_sf"/>
</dbReference>
<accession>A0A0F9UA29</accession>
<dbReference type="InterPro" id="IPR029058">
    <property type="entry name" value="AB_hydrolase_fold"/>
</dbReference>
<dbReference type="PANTHER" id="PTHR43798:SF33">
    <property type="entry name" value="HYDROLASE, PUTATIVE (AFU_ORTHOLOGUE AFUA_2G14860)-RELATED"/>
    <property type="match status" value="1"/>
</dbReference>
<protein>
    <recommendedName>
        <fullName evidence="1">AB hydrolase-1 domain-containing protein</fullName>
    </recommendedName>
</protein>
<feature type="domain" description="AB hydrolase-1" evidence="1">
    <location>
        <begin position="36"/>
        <end position="275"/>
    </location>
</feature>
<dbReference type="PANTHER" id="PTHR43798">
    <property type="entry name" value="MONOACYLGLYCEROL LIPASE"/>
    <property type="match status" value="1"/>
</dbReference>
<dbReference type="Gene3D" id="3.40.50.1820">
    <property type="entry name" value="alpha/beta hydrolase"/>
    <property type="match status" value="1"/>
</dbReference>
<dbReference type="EMBL" id="LAZR01000128">
    <property type="protein sequence ID" value="KKN88489.1"/>
    <property type="molecule type" value="Genomic_DNA"/>
</dbReference>
<reference evidence="2" key="1">
    <citation type="journal article" date="2015" name="Nature">
        <title>Complex archaea that bridge the gap between prokaryotes and eukaryotes.</title>
        <authorList>
            <person name="Spang A."/>
            <person name="Saw J.H."/>
            <person name="Jorgensen S.L."/>
            <person name="Zaremba-Niedzwiedzka K."/>
            <person name="Martijn J."/>
            <person name="Lind A.E."/>
            <person name="van Eijk R."/>
            <person name="Schleper C."/>
            <person name="Guy L."/>
            <person name="Ettema T.J."/>
        </authorList>
    </citation>
    <scope>NUCLEOTIDE SEQUENCE</scope>
</reference>
<gene>
    <name evidence="2" type="ORF">LCGC14_0247860</name>
</gene>
<dbReference type="PRINTS" id="PR00412">
    <property type="entry name" value="EPOXHYDRLASE"/>
</dbReference>
<dbReference type="AlphaFoldDB" id="A0A0F9UA29"/>
<evidence type="ECO:0000313" key="2">
    <source>
        <dbReference type="EMBL" id="KKN88489.1"/>
    </source>
</evidence>
<proteinExistence type="predicted"/>
<comment type="caution">
    <text evidence="2">The sequence shown here is derived from an EMBL/GenBank/DDBJ whole genome shotgun (WGS) entry which is preliminary data.</text>
</comment>
<evidence type="ECO:0000259" key="1">
    <source>
        <dbReference type="Pfam" id="PF00561"/>
    </source>
</evidence>
<dbReference type="GO" id="GO:0016020">
    <property type="term" value="C:membrane"/>
    <property type="evidence" value="ECO:0007669"/>
    <property type="project" value="TreeGrafter"/>
</dbReference>
<sequence>MSKLSGIPLDDWIVQGRDFTYRGHSMRYWTAGEGEPLLLIHGFPSGSWDWHYLWKALAGRYRLIAVDMMGFGFSAKPRHYHYSLLDQADLLQEVLLHLNVGHYHVFAHDYGDSVAQELLARDAVGPGRLDSVCFLNGGLFPETHHPVRMQKLLMSPIGFLFGRIYKRENLAQAFNKIFGPKTKPSEPELDGFWRMIEFNQGTRVMHLLIRYIAERRVQRDRWVAAMQQTQVPMRVIDGAVDPVSGAHMVARYRELMPQPDTVLLAGIGHYPQVEAPEQVLEHYLQFRSALVKQQSDASVPTPA</sequence>
<dbReference type="SUPFAM" id="SSF53474">
    <property type="entry name" value="alpha/beta-Hydrolases"/>
    <property type="match status" value="1"/>
</dbReference>
<dbReference type="InterPro" id="IPR000639">
    <property type="entry name" value="Epox_hydrolase-like"/>
</dbReference>
<organism evidence="2">
    <name type="scientific">marine sediment metagenome</name>
    <dbReference type="NCBI Taxonomy" id="412755"/>
    <lineage>
        <taxon>unclassified sequences</taxon>
        <taxon>metagenomes</taxon>
        <taxon>ecological metagenomes</taxon>
    </lineage>
</organism>
<dbReference type="GO" id="GO:0047372">
    <property type="term" value="F:monoacylglycerol lipase activity"/>
    <property type="evidence" value="ECO:0007669"/>
    <property type="project" value="TreeGrafter"/>
</dbReference>
<name>A0A0F9UA29_9ZZZZ</name>
<dbReference type="Pfam" id="PF00561">
    <property type="entry name" value="Abhydrolase_1"/>
    <property type="match status" value="1"/>
</dbReference>
<dbReference type="GO" id="GO:0046464">
    <property type="term" value="P:acylglycerol catabolic process"/>
    <property type="evidence" value="ECO:0007669"/>
    <property type="project" value="TreeGrafter"/>
</dbReference>
<dbReference type="InterPro" id="IPR000073">
    <property type="entry name" value="AB_hydrolase_1"/>
</dbReference>